<dbReference type="Gene3D" id="3.40.50.2000">
    <property type="entry name" value="Glycogen Phosphorylase B"/>
    <property type="match status" value="2"/>
</dbReference>
<evidence type="ECO:0000313" key="1">
    <source>
        <dbReference type="EMBL" id="MBM4568467.1"/>
    </source>
</evidence>
<dbReference type="Pfam" id="PF13692">
    <property type="entry name" value="Glyco_trans_1_4"/>
    <property type="match status" value="1"/>
</dbReference>
<dbReference type="RefSeq" id="WP_139809686.1">
    <property type="nucleotide sequence ID" value="NZ_AP024181.1"/>
</dbReference>
<proteinExistence type="predicted"/>
<comment type="caution">
    <text evidence="2">The sequence shown here is derived from an EMBL/GenBank/DDBJ whole genome shotgun (WGS) entry which is preliminary data.</text>
</comment>
<keyword evidence="2" id="KW-0808">Transferase</keyword>
<dbReference type="EMBL" id="WUXR01000020">
    <property type="protein sequence ID" value="MBM4568467.1"/>
    <property type="molecule type" value="Genomic_DNA"/>
</dbReference>
<evidence type="ECO:0000313" key="4">
    <source>
        <dbReference type="Proteomes" id="UP000603463"/>
    </source>
</evidence>
<dbReference type="Proteomes" id="UP000603463">
    <property type="component" value="Unassembled WGS sequence"/>
</dbReference>
<protein>
    <submittedName>
        <fullName evidence="2">Glycosyl transferase</fullName>
    </submittedName>
</protein>
<gene>
    <name evidence="1" type="ORF">GS441_24555</name>
    <name evidence="2" type="ORF">GS882_13225</name>
    <name evidence="3" type="ORF">GS947_22775</name>
</gene>
<dbReference type="GO" id="GO:0016740">
    <property type="term" value="F:transferase activity"/>
    <property type="evidence" value="ECO:0007669"/>
    <property type="project" value="UniProtKB-KW"/>
</dbReference>
<reference evidence="1" key="1">
    <citation type="submission" date="2019-11" db="EMBL/GenBank/DDBJ databases">
        <title>Spread of Macrolides and rifampicin resistant Rhodococcus equi in clinical isolates in the USA.</title>
        <authorList>
            <person name="Alvarez-Narvaez S."/>
            <person name="Huber L."/>
            <person name="Cohen N.D."/>
            <person name="Slovis N."/>
            <person name="Greiter M."/>
            <person name="Giguere S."/>
            <person name="Hart K."/>
        </authorList>
    </citation>
    <scope>NUCLEOTIDE SEQUENCE</scope>
    <source>
        <strain evidence="1">Lh_17</strain>
    </source>
</reference>
<dbReference type="EMBL" id="WVDC01000018">
    <property type="protein sequence ID" value="NKW44309.1"/>
    <property type="molecule type" value="Genomic_DNA"/>
</dbReference>
<dbReference type="Proteomes" id="UP000808906">
    <property type="component" value="Unassembled WGS sequence"/>
</dbReference>
<dbReference type="Proteomes" id="UP000608063">
    <property type="component" value="Unassembled WGS sequence"/>
</dbReference>
<organism evidence="2 4">
    <name type="scientific">Rhodococcus hoagii</name>
    <name type="common">Corynebacterium equii</name>
    <dbReference type="NCBI Taxonomy" id="43767"/>
    <lineage>
        <taxon>Bacteria</taxon>
        <taxon>Bacillati</taxon>
        <taxon>Actinomycetota</taxon>
        <taxon>Actinomycetes</taxon>
        <taxon>Mycobacteriales</taxon>
        <taxon>Nocardiaceae</taxon>
        <taxon>Prescottella</taxon>
    </lineage>
</organism>
<accession>A0A9Q5A0Z6</accession>
<dbReference type="SUPFAM" id="SSF53756">
    <property type="entry name" value="UDP-Glycosyltransferase/glycogen phosphorylase"/>
    <property type="match status" value="1"/>
</dbReference>
<sequence>MAMRSLGPDKLAVLLSLDPPDGTTKYVVQLTEGMPADVSLRYFSWKTAIFGKYDVFHVHWPEFLIRAGSKGKTAVKMAAFLLFIARLSMTRTPVVRTVHNLRPHEDGNRVERILTNLLERRTSLYVRLNPTTETPPGKPVATILHGHYRDWFASEPKPEPVVGRLLNFGLIRPYKGVEELIDIVEKAPTSDVTLRIVGKPMTDELRQTIEAVSQRCERVSSALGFAPDADLVREISMSEMVVLPYRFMHNSGAVLLALSLDRPVLVPDNEVNRLLEIEVGSDWVHRYHGDLALPDIERALKMSRQRVSGQPTLGGRDWASVGSQHSAAYWSTMQPARSGGA</sequence>
<evidence type="ECO:0000313" key="3">
    <source>
        <dbReference type="EMBL" id="NKW44309.1"/>
    </source>
</evidence>
<reference evidence="2" key="2">
    <citation type="journal article" date="2020" name="Environ. Microbiol.">
        <title>The novel and transferable erm(51) gene confers Macrolides, Lincosamides, and Streptogramins B (MLSB) resistance to clonal Rhodococcus equi in the environment.</title>
        <authorList>
            <person name="Huber L."/>
            <person name="Giguere S."/>
            <person name="Slovis N.M."/>
            <person name="Alvarez-Narvaez S."/>
            <person name="Hart K.A."/>
            <person name="Greiter M."/>
            <person name="Morris E.R.A."/>
            <person name="Cohen N.D."/>
        </authorList>
    </citation>
    <scope>NUCLEOTIDE SEQUENCE</scope>
    <source>
        <strain evidence="2">Lh_116_1</strain>
        <strain evidence="3">Lh_16_1</strain>
    </source>
</reference>
<evidence type="ECO:0000313" key="2">
    <source>
        <dbReference type="EMBL" id="NKT79066.1"/>
    </source>
</evidence>
<dbReference type="AlphaFoldDB" id="A0A9Q5A0Z6"/>
<dbReference type="EMBL" id="WVBC01000030">
    <property type="protein sequence ID" value="NKT79066.1"/>
    <property type="molecule type" value="Genomic_DNA"/>
</dbReference>
<name>A0A9Q5A0Z6_RHOHA</name>